<feature type="region of interest" description="Disordered" evidence="1">
    <location>
        <begin position="325"/>
        <end position="537"/>
    </location>
</feature>
<name>A0A1B9IRS3_9TREE</name>
<feature type="region of interest" description="Disordered" evidence="1">
    <location>
        <begin position="552"/>
        <end position="672"/>
    </location>
</feature>
<dbReference type="OrthoDB" id="2575575at2759"/>
<keyword evidence="2" id="KW-0812">Transmembrane</keyword>
<feature type="transmembrane region" description="Helical" evidence="2">
    <location>
        <begin position="252"/>
        <end position="274"/>
    </location>
</feature>
<feature type="compositionally biased region" description="Basic and acidic residues" evidence="1">
    <location>
        <begin position="1"/>
        <end position="11"/>
    </location>
</feature>
<keyword evidence="4" id="KW-1185">Reference proteome</keyword>
<evidence type="ECO:0000313" key="4">
    <source>
        <dbReference type="Proteomes" id="UP000092583"/>
    </source>
</evidence>
<organism evidence="3 4">
    <name type="scientific">Kwoniella mangroviensis CBS 10435</name>
    <dbReference type="NCBI Taxonomy" id="1331196"/>
    <lineage>
        <taxon>Eukaryota</taxon>
        <taxon>Fungi</taxon>
        <taxon>Dikarya</taxon>
        <taxon>Basidiomycota</taxon>
        <taxon>Agaricomycotina</taxon>
        <taxon>Tremellomycetes</taxon>
        <taxon>Tremellales</taxon>
        <taxon>Cryptococcaceae</taxon>
        <taxon>Kwoniella</taxon>
    </lineage>
</organism>
<dbReference type="AlphaFoldDB" id="A0A1B9IRS3"/>
<feature type="compositionally biased region" description="Acidic residues" evidence="1">
    <location>
        <begin position="611"/>
        <end position="621"/>
    </location>
</feature>
<feature type="compositionally biased region" description="Low complexity" evidence="1">
    <location>
        <begin position="661"/>
        <end position="672"/>
    </location>
</feature>
<evidence type="ECO:0000256" key="2">
    <source>
        <dbReference type="SAM" id="Phobius"/>
    </source>
</evidence>
<feature type="compositionally biased region" description="Acidic residues" evidence="1">
    <location>
        <begin position="565"/>
        <end position="575"/>
    </location>
</feature>
<evidence type="ECO:0000313" key="3">
    <source>
        <dbReference type="EMBL" id="OCF58124.1"/>
    </source>
</evidence>
<feature type="compositionally biased region" description="Basic and acidic residues" evidence="1">
    <location>
        <begin position="413"/>
        <end position="426"/>
    </location>
</feature>
<feature type="compositionally biased region" description="Low complexity" evidence="1">
    <location>
        <begin position="427"/>
        <end position="440"/>
    </location>
</feature>
<reference evidence="3 4" key="1">
    <citation type="submission" date="2013-07" db="EMBL/GenBank/DDBJ databases">
        <title>The Genome Sequence of Kwoniella mangroviensis CBS10435.</title>
        <authorList>
            <consortium name="The Broad Institute Genome Sequencing Platform"/>
            <person name="Cuomo C."/>
            <person name="Litvintseva A."/>
            <person name="Chen Y."/>
            <person name="Heitman J."/>
            <person name="Sun S."/>
            <person name="Springer D."/>
            <person name="Dromer F."/>
            <person name="Young S.K."/>
            <person name="Zeng Q."/>
            <person name="Gargeya S."/>
            <person name="Fitzgerald M."/>
            <person name="Abouelleil A."/>
            <person name="Alvarado L."/>
            <person name="Berlin A.M."/>
            <person name="Chapman S.B."/>
            <person name="Dewar J."/>
            <person name="Goldberg J."/>
            <person name="Griggs A."/>
            <person name="Gujja S."/>
            <person name="Hansen M."/>
            <person name="Howarth C."/>
            <person name="Imamovic A."/>
            <person name="Larimer J."/>
            <person name="McCowan C."/>
            <person name="Murphy C."/>
            <person name="Pearson M."/>
            <person name="Priest M."/>
            <person name="Roberts A."/>
            <person name="Saif S."/>
            <person name="Shea T."/>
            <person name="Sykes S."/>
            <person name="Wortman J."/>
            <person name="Nusbaum C."/>
            <person name="Birren B."/>
        </authorList>
    </citation>
    <scope>NUCLEOTIDE SEQUENCE [LARGE SCALE GENOMIC DNA]</scope>
    <source>
        <strain evidence="3 4">CBS 10435</strain>
    </source>
</reference>
<feature type="region of interest" description="Disordered" evidence="1">
    <location>
        <begin position="1"/>
        <end position="30"/>
    </location>
</feature>
<proteinExistence type="predicted"/>
<feature type="compositionally biased region" description="Polar residues" evidence="1">
    <location>
        <begin position="470"/>
        <end position="480"/>
    </location>
</feature>
<accession>A0A1B9IRS3</accession>
<dbReference type="EMBL" id="KI669462">
    <property type="protein sequence ID" value="OCF58124.1"/>
    <property type="molecule type" value="Genomic_DNA"/>
</dbReference>
<reference evidence="4" key="2">
    <citation type="submission" date="2013-12" db="EMBL/GenBank/DDBJ databases">
        <title>Evolution of pathogenesis and genome organization in the Tremellales.</title>
        <authorList>
            <person name="Cuomo C."/>
            <person name="Litvintseva A."/>
            <person name="Heitman J."/>
            <person name="Chen Y."/>
            <person name="Sun S."/>
            <person name="Springer D."/>
            <person name="Dromer F."/>
            <person name="Young S."/>
            <person name="Zeng Q."/>
            <person name="Chapman S."/>
            <person name="Gujja S."/>
            <person name="Saif S."/>
            <person name="Birren B."/>
        </authorList>
    </citation>
    <scope>NUCLEOTIDE SEQUENCE [LARGE SCALE GENOMIC DNA]</scope>
    <source>
        <strain evidence="4">CBS 10435</strain>
    </source>
</reference>
<feature type="compositionally biased region" description="Basic and acidic residues" evidence="1">
    <location>
        <begin position="767"/>
        <end position="787"/>
    </location>
</feature>
<gene>
    <name evidence="3" type="ORF">L486_04154</name>
</gene>
<protein>
    <submittedName>
        <fullName evidence="3">Uncharacterized protein</fullName>
    </submittedName>
</protein>
<feature type="compositionally biased region" description="Polar residues" evidence="1">
    <location>
        <begin position="448"/>
        <end position="461"/>
    </location>
</feature>
<feature type="compositionally biased region" description="Low complexity" evidence="1">
    <location>
        <begin position="501"/>
        <end position="522"/>
    </location>
</feature>
<feature type="compositionally biased region" description="Low complexity" evidence="1">
    <location>
        <begin position="117"/>
        <end position="134"/>
    </location>
</feature>
<feature type="compositionally biased region" description="Acidic residues" evidence="1">
    <location>
        <begin position="384"/>
        <end position="394"/>
    </location>
</feature>
<sequence>MSINTDRDRGRQGIGTVPSSSPPVLPSTGMELGLGIRLDDVEAGPSRLSSSSQEMCKCEICIQPDSSRSRTASRSRRSSARITSTKTTISSFLPLFLLPFVPTSLAAPPPSRRLRRSPSPTSSTSSFIPTPTSSEVEISSSFTEHRNIQYLTSVSTPSVLPTYNEYVDETVLPYLLTRHEEGHWTRAEGGWSLYGRQVATATAAPIFADDDGEGTVDNSQPTVTAPSYAVESVLPNGWGVSSNRTSIYKVPLISIASVILACGIVGLIVFIVISRRKKHRKRKRAKERLRRKALAAAGIREEDLNSGAGGANEVAFKEKLKELENQHSAKKRKNGQMGVAKNKVRVWNSRLGMRRRKNKGGQKEKEIEEDEDDAVRASIQVDDNPGDGGEEEDKAVEGVDQAQPISISPTSALDRDRNGVDEDRQGSRSNRSSTDSTRGGDQAGVGTASRSRSQRNTQDPSNDGRIPAASGSTDQPQTTIPHFPPAYRPASVRSLPRHHPGPSTSSSSAGPSNPSDPPVVVSGTEKTQAPGYYPAPATEDGEIALAVVSRAEGKSRLVEPQSSAEDGDEEENGERDEERIRHVATDDKRVLERLRMGGSAPPVNRPSVPDQDQDQDADGGEGEGPSAPFVQVDEQGFEQLDESLLHVPSTATDGSRSEESGNGLLPAPPRLNARLSSRLNDIPSLSTIEVDTSHLLPSAPPVLDQIDHDDEHDMPSAPPMLGEDEDGVEEVSVPSAPTFVLDEDEDAESTGLPSAPMESSSNQEQEGQDHGHLDEGRQEVGNRRDSEVDAETEAEADTAATFSNALPARSGSGAVFLPRYEP</sequence>
<keyword evidence="2" id="KW-1133">Transmembrane helix</keyword>
<dbReference type="Proteomes" id="UP000092583">
    <property type="component" value="Unassembled WGS sequence"/>
</dbReference>
<feature type="region of interest" description="Disordered" evidence="1">
    <location>
        <begin position="107"/>
        <end position="134"/>
    </location>
</feature>
<feature type="compositionally biased region" description="Basic and acidic residues" evidence="1">
    <location>
        <begin position="705"/>
        <end position="714"/>
    </location>
</feature>
<keyword evidence="2" id="KW-0472">Membrane</keyword>
<feature type="region of interest" description="Disordered" evidence="1">
    <location>
        <begin position="689"/>
        <end position="822"/>
    </location>
</feature>
<feature type="compositionally biased region" description="Basic and acidic residues" evidence="1">
    <location>
        <begin position="576"/>
        <end position="595"/>
    </location>
</feature>
<evidence type="ECO:0000256" key="1">
    <source>
        <dbReference type="SAM" id="MobiDB-lite"/>
    </source>
</evidence>